<protein>
    <recommendedName>
        <fullName evidence="2">histidine kinase</fullName>
        <ecNumber evidence="2">2.7.13.3</ecNumber>
    </recommendedName>
</protein>
<dbReference type="PANTHER" id="PTHR42878:SF7">
    <property type="entry name" value="SENSOR HISTIDINE KINASE GLRK"/>
    <property type="match status" value="1"/>
</dbReference>
<dbReference type="PROSITE" id="PS50109">
    <property type="entry name" value="HIS_KIN"/>
    <property type="match status" value="1"/>
</dbReference>
<dbReference type="Pfam" id="PF00512">
    <property type="entry name" value="HisKA"/>
    <property type="match status" value="1"/>
</dbReference>
<dbReference type="CDD" id="cd00082">
    <property type="entry name" value="HisKA"/>
    <property type="match status" value="1"/>
</dbReference>
<dbReference type="PRINTS" id="PR00344">
    <property type="entry name" value="BCTRLSENSOR"/>
</dbReference>
<dbReference type="EMBL" id="JAURTK010000020">
    <property type="protein sequence ID" value="MDP9651424.1"/>
    <property type="molecule type" value="Genomic_DNA"/>
</dbReference>
<dbReference type="SMART" id="SM00388">
    <property type="entry name" value="HisKA"/>
    <property type="match status" value="1"/>
</dbReference>
<dbReference type="InterPro" id="IPR005467">
    <property type="entry name" value="His_kinase_dom"/>
</dbReference>
<keyword evidence="4" id="KW-0808">Transferase</keyword>
<organism evidence="10 11">
    <name type="scientific">Paraburkholderia caledonica</name>
    <dbReference type="NCBI Taxonomy" id="134536"/>
    <lineage>
        <taxon>Bacteria</taxon>
        <taxon>Pseudomonadati</taxon>
        <taxon>Pseudomonadota</taxon>
        <taxon>Betaproteobacteria</taxon>
        <taxon>Burkholderiales</taxon>
        <taxon>Burkholderiaceae</taxon>
        <taxon>Paraburkholderia</taxon>
    </lineage>
</organism>
<dbReference type="InterPro" id="IPR004358">
    <property type="entry name" value="Sig_transdc_His_kin-like_C"/>
</dbReference>
<evidence type="ECO:0000313" key="11">
    <source>
        <dbReference type="Proteomes" id="UP001229486"/>
    </source>
</evidence>
<name>A0AB73IN68_9BURK</name>
<comment type="catalytic activity">
    <reaction evidence="1">
        <text>ATP + protein L-histidine = ADP + protein N-phospho-L-histidine.</text>
        <dbReference type="EC" id="2.7.13.3"/>
    </reaction>
</comment>
<evidence type="ECO:0000259" key="9">
    <source>
        <dbReference type="PROSITE" id="PS50109"/>
    </source>
</evidence>
<dbReference type="SMART" id="SM00387">
    <property type="entry name" value="HATPase_c"/>
    <property type="match status" value="1"/>
</dbReference>
<dbReference type="SUPFAM" id="SSF47384">
    <property type="entry name" value="Homodimeric domain of signal transducing histidine kinase"/>
    <property type="match status" value="1"/>
</dbReference>
<feature type="domain" description="Histidine kinase" evidence="9">
    <location>
        <begin position="161"/>
        <end position="374"/>
    </location>
</feature>
<evidence type="ECO:0000256" key="3">
    <source>
        <dbReference type="ARBA" id="ARBA00022553"/>
    </source>
</evidence>
<proteinExistence type="predicted"/>
<evidence type="ECO:0000313" key="10">
    <source>
        <dbReference type="EMBL" id="MDP9651424.1"/>
    </source>
</evidence>
<dbReference type="Pfam" id="PF14361">
    <property type="entry name" value="RsbRD_N"/>
    <property type="match status" value="1"/>
</dbReference>
<evidence type="ECO:0000256" key="2">
    <source>
        <dbReference type="ARBA" id="ARBA00012438"/>
    </source>
</evidence>
<dbReference type="PANTHER" id="PTHR42878">
    <property type="entry name" value="TWO-COMPONENT HISTIDINE KINASE"/>
    <property type="match status" value="1"/>
</dbReference>
<evidence type="ECO:0000256" key="5">
    <source>
        <dbReference type="ARBA" id="ARBA00022741"/>
    </source>
</evidence>
<dbReference type="InterPro" id="IPR036097">
    <property type="entry name" value="HisK_dim/P_sf"/>
</dbReference>
<dbReference type="AlphaFoldDB" id="A0AB73IN68"/>
<dbReference type="RefSeq" id="WP_392396038.1">
    <property type="nucleotide sequence ID" value="NZ_JAURTK010000020.1"/>
</dbReference>
<dbReference type="Gene3D" id="1.10.287.130">
    <property type="match status" value="1"/>
</dbReference>
<dbReference type="InterPro" id="IPR036890">
    <property type="entry name" value="HATPase_C_sf"/>
</dbReference>
<dbReference type="InterPro" id="IPR003594">
    <property type="entry name" value="HATPase_dom"/>
</dbReference>
<dbReference type="Gene3D" id="3.30.565.10">
    <property type="entry name" value="Histidine kinase-like ATPase, C-terminal domain"/>
    <property type="match status" value="1"/>
</dbReference>
<dbReference type="GO" id="GO:0000155">
    <property type="term" value="F:phosphorelay sensor kinase activity"/>
    <property type="evidence" value="ECO:0007669"/>
    <property type="project" value="InterPro"/>
</dbReference>
<evidence type="ECO:0000256" key="8">
    <source>
        <dbReference type="ARBA" id="ARBA00023012"/>
    </source>
</evidence>
<comment type="caution">
    <text evidence="10">The sequence shown here is derived from an EMBL/GenBank/DDBJ whole genome shotgun (WGS) entry which is preliminary data.</text>
</comment>
<keyword evidence="5" id="KW-0547">Nucleotide-binding</keyword>
<dbReference type="Proteomes" id="UP001229486">
    <property type="component" value="Unassembled WGS sequence"/>
</dbReference>
<keyword evidence="3" id="KW-0597">Phosphoprotein</keyword>
<evidence type="ECO:0000256" key="6">
    <source>
        <dbReference type="ARBA" id="ARBA00022777"/>
    </source>
</evidence>
<dbReference type="Pfam" id="PF02518">
    <property type="entry name" value="HATPase_c"/>
    <property type="match status" value="1"/>
</dbReference>
<evidence type="ECO:0000256" key="4">
    <source>
        <dbReference type="ARBA" id="ARBA00022679"/>
    </source>
</evidence>
<sequence length="383" mass="41421">MDLADFIEQNLAILVRDWVEYAREISREDRLVSEERLSEEQLRNSAVALLSGIAADMRTHQNAFQQLAKSRGAGAPSGFNDAAHQHADDRLAHGFNVNEVVAEFRALRATVLRHWQESSPEGPTAFQAMIRFNEAIDQMLAESVRKHVERSTHIRDLFASVLAHDLRSPLGAIVNSPELLLHDEGLSANGVRAVANVQRGSRRMKRMIEDLLIFARTRFGKALPVSCTSQDLGRICSDAAEEVSATWPEADITVTLRGDLRGSWDGGRLGQLVTNLLVNAVRYGSGPVTLAVAGKDGGVTLIVGNQGNPIPSSALPTLFDPLTRASALERSGTAAGMGLGLYICRGIASVHQGTIGVESTETGTFFTVRLPSLPARNDAADAR</sequence>
<reference evidence="10" key="1">
    <citation type="submission" date="2023-07" db="EMBL/GenBank/DDBJ databases">
        <title>Sorghum-associated microbial communities from plants grown in Nebraska, USA.</title>
        <authorList>
            <person name="Schachtman D."/>
        </authorList>
    </citation>
    <scope>NUCLEOTIDE SEQUENCE</scope>
    <source>
        <strain evidence="10">DS1061</strain>
    </source>
</reference>
<dbReference type="InterPro" id="IPR003661">
    <property type="entry name" value="HisK_dim/P_dom"/>
</dbReference>
<dbReference type="InterPro" id="IPR025751">
    <property type="entry name" value="RsbRD_N_dom"/>
</dbReference>
<dbReference type="GO" id="GO:0030295">
    <property type="term" value="F:protein kinase activator activity"/>
    <property type="evidence" value="ECO:0007669"/>
    <property type="project" value="TreeGrafter"/>
</dbReference>
<keyword evidence="8" id="KW-0902">Two-component regulatory system</keyword>
<dbReference type="GO" id="GO:0005524">
    <property type="term" value="F:ATP binding"/>
    <property type="evidence" value="ECO:0007669"/>
    <property type="project" value="UniProtKB-KW"/>
</dbReference>
<dbReference type="GO" id="GO:0007234">
    <property type="term" value="P:osmosensory signaling via phosphorelay pathway"/>
    <property type="evidence" value="ECO:0007669"/>
    <property type="project" value="TreeGrafter"/>
</dbReference>
<evidence type="ECO:0000256" key="1">
    <source>
        <dbReference type="ARBA" id="ARBA00000085"/>
    </source>
</evidence>
<dbReference type="InterPro" id="IPR050351">
    <property type="entry name" value="BphY/WalK/GraS-like"/>
</dbReference>
<dbReference type="GO" id="GO:0000156">
    <property type="term" value="F:phosphorelay response regulator activity"/>
    <property type="evidence" value="ECO:0007669"/>
    <property type="project" value="TreeGrafter"/>
</dbReference>
<accession>A0AB73IN68</accession>
<dbReference type="SUPFAM" id="SSF55874">
    <property type="entry name" value="ATPase domain of HSP90 chaperone/DNA topoisomerase II/histidine kinase"/>
    <property type="match status" value="1"/>
</dbReference>
<keyword evidence="7" id="KW-0067">ATP-binding</keyword>
<keyword evidence="6 10" id="KW-0418">Kinase</keyword>
<dbReference type="EC" id="2.7.13.3" evidence="2"/>
<evidence type="ECO:0000256" key="7">
    <source>
        <dbReference type="ARBA" id="ARBA00022840"/>
    </source>
</evidence>
<gene>
    <name evidence="10" type="ORF">J2793_006899</name>
</gene>